<feature type="compositionally biased region" description="Basic and acidic residues" evidence="1">
    <location>
        <begin position="243"/>
        <end position="255"/>
    </location>
</feature>
<evidence type="ECO:0000313" key="3">
    <source>
        <dbReference type="Proteomes" id="UP000677054"/>
    </source>
</evidence>
<protein>
    <submittedName>
        <fullName evidence="2">Uncharacterized protein</fullName>
    </submittedName>
</protein>
<dbReference type="AlphaFoldDB" id="A0A7R9FP47"/>
<evidence type="ECO:0000313" key="2">
    <source>
        <dbReference type="EMBL" id="CAD7250000.1"/>
    </source>
</evidence>
<reference evidence="2" key="1">
    <citation type="submission" date="2020-11" db="EMBL/GenBank/DDBJ databases">
        <authorList>
            <person name="Tran Van P."/>
        </authorList>
    </citation>
    <scope>NUCLEOTIDE SEQUENCE</scope>
</reference>
<dbReference type="EMBL" id="LR902121">
    <property type="protein sequence ID" value="CAD7250000.1"/>
    <property type="molecule type" value="Genomic_DNA"/>
</dbReference>
<feature type="region of interest" description="Disordered" evidence="1">
    <location>
        <begin position="231"/>
        <end position="255"/>
    </location>
</feature>
<dbReference type="Proteomes" id="UP000677054">
    <property type="component" value="Unassembled WGS sequence"/>
</dbReference>
<name>A0A7R9FP47_9CRUS</name>
<dbReference type="EMBL" id="CAJPEV010002604">
    <property type="protein sequence ID" value="CAG0897454.1"/>
    <property type="molecule type" value="Genomic_DNA"/>
</dbReference>
<evidence type="ECO:0000256" key="1">
    <source>
        <dbReference type="SAM" id="MobiDB-lite"/>
    </source>
</evidence>
<gene>
    <name evidence="2" type="ORF">DSTB1V02_LOCUS9784</name>
</gene>
<organism evidence="2">
    <name type="scientific">Darwinula stevensoni</name>
    <dbReference type="NCBI Taxonomy" id="69355"/>
    <lineage>
        <taxon>Eukaryota</taxon>
        <taxon>Metazoa</taxon>
        <taxon>Ecdysozoa</taxon>
        <taxon>Arthropoda</taxon>
        <taxon>Crustacea</taxon>
        <taxon>Oligostraca</taxon>
        <taxon>Ostracoda</taxon>
        <taxon>Podocopa</taxon>
        <taxon>Podocopida</taxon>
        <taxon>Darwinulocopina</taxon>
        <taxon>Darwinuloidea</taxon>
        <taxon>Darwinulidae</taxon>
        <taxon>Darwinula</taxon>
    </lineage>
</organism>
<accession>A0A7R9FP47</accession>
<proteinExistence type="predicted"/>
<keyword evidence="3" id="KW-1185">Reference proteome</keyword>
<sequence>MAHETRSRVLIPRPSVVRTPVSPRREVPILRRRTAAPSRREQEGLPIHLPVRWKSAFESHTQNPTTKKIRVNFSKGNKHSRRGIERLMSGNGDGLLAFGELLNADVRLERLPSNVKNYGTALDDLPQVVRDFVPQRASCIRIACFAKHIPPYALDFVLTDGKNVLYSMKLFQDPQCGHVGHVKFFRLAIFMERFGTSVRCDRELSAAPTLVAPHPLGRGTRTPKRRIKPAKEIQPVPRKRFRGQHDRGHPPGDVDRHELMRRFVESLPKTPTEDDETPNGDNDDEISFLTELKVEKKRYPITITTTPLREISRMKNRHSVCVAVATLGLSCGTLHRELLKRHTHDVNTSVDGGILLFGESLVYVWARVKESRERDLRALVDGIVESLNRSSPKPSGIAACYHYGEGRPYRRRVGNVAIDDHRSCQHTEMYACVGPYESGETGVNHHVRAERRVTLAAFAYFCSAKDLHPVMSPDNTKAFSDFFAHDPDRYTIGVKTWHTSFNKMLVLVTLWSRTGEHELMFGRGECRENLNYDALRYKTLAQSLVIEGWPTANTEVAFLNSEGKPGWKESDAQRNRSLGFMHEQPSEEEFFEPVAVNFITKVHDAQSSNGGQDSTICVVNRYAFQRIENIWLIKDYRRGEPEINTKDVFAEDGFRFTLPVFAKREPRRFDPQPGPSTAP</sequence>